<dbReference type="Proteomes" id="UP000245910">
    <property type="component" value="Chromosome III"/>
</dbReference>
<dbReference type="AlphaFoldDB" id="A0A2L2U1H4"/>
<evidence type="ECO:0000313" key="1">
    <source>
        <dbReference type="EMBL" id="CEI69100.1"/>
    </source>
</evidence>
<protein>
    <submittedName>
        <fullName evidence="1">Uncharacterized protein</fullName>
    </submittedName>
</protein>
<keyword evidence="2" id="KW-1185">Reference proteome</keyword>
<proteinExistence type="predicted"/>
<dbReference type="GeneID" id="37260816"/>
<accession>A0A2L2U1H4</accession>
<dbReference type="EMBL" id="LN649231">
    <property type="protein sequence ID" value="CEI69100.1"/>
    <property type="molecule type" value="Genomic_DNA"/>
</dbReference>
<sequence>MTSLGYETPFWADLDACERAIVDEKPSPLRVATYNENFQKDTRYLENRYKDNSVKHSKSFQEDDLLTVPKRRKVETQSGKENVRTFQHNQTLSTRSRRNMYAPGHWAQHDSPPRLLGVMPLPQLSVKKKRQAHTHARVQPDQNRSLSPFSVNTLPAAYEMRRPGKIHSPLTNLYDRDSMYRQESPLNFHATGWTGYPLPPDNNLQLPPIKSLTTLPRQRTVSCLAPKISITPEVTVIEAGHNIFWVAIEISATPWCIPENNIQPEASENQSETNGLRDLNVRILPTEKSSIIRILQEQPFPLDRLDPGPSICLLVKVRVHVVKDMQEERQECPQKEIDNLIEALEQELGDSTINYMTVRLSYRPSAFPEWQDVGNASDKMFTTKSKIETAATASVKLHNAMSLWSPAPVLKSNPLLPLIERH</sequence>
<dbReference type="RefSeq" id="XP_025592815.1">
    <property type="nucleotide sequence ID" value="XM_025738012.1"/>
</dbReference>
<name>A0A2L2U1H4_9HYPO</name>
<evidence type="ECO:0000313" key="2">
    <source>
        <dbReference type="Proteomes" id="UP000245910"/>
    </source>
</evidence>
<dbReference type="KEGG" id="fvn:FVRRES_09177"/>
<reference evidence="2" key="1">
    <citation type="submission" date="2014-10" db="EMBL/GenBank/DDBJ databases">
        <authorList>
            <person name="King R."/>
        </authorList>
    </citation>
    <scope>NUCLEOTIDE SEQUENCE [LARGE SCALE GENOMIC DNA]</scope>
    <source>
        <strain evidence="2">A3/5</strain>
    </source>
</reference>
<organism evidence="1 2">
    <name type="scientific">Fusarium venenatum</name>
    <dbReference type="NCBI Taxonomy" id="56646"/>
    <lineage>
        <taxon>Eukaryota</taxon>
        <taxon>Fungi</taxon>
        <taxon>Dikarya</taxon>
        <taxon>Ascomycota</taxon>
        <taxon>Pezizomycotina</taxon>
        <taxon>Sordariomycetes</taxon>
        <taxon>Hypocreomycetidae</taxon>
        <taxon>Hypocreales</taxon>
        <taxon>Nectriaceae</taxon>
        <taxon>Fusarium</taxon>
    </lineage>
</organism>